<proteinExistence type="predicted"/>
<reference evidence="2" key="1">
    <citation type="journal article" date="2022" name="Nat. Commun.">
        <title>Chromosome evolution and the genetic basis of agronomically important traits in greater yam.</title>
        <authorList>
            <person name="Bredeson J.V."/>
            <person name="Lyons J.B."/>
            <person name="Oniyinde I.O."/>
            <person name="Okereke N.R."/>
            <person name="Kolade O."/>
            <person name="Nnabue I."/>
            <person name="Nwadili C.O."/>
            <person name="Hribova E."/>
            <person name="Parker M."/>
            <person name="Nwogha J."/>
            <person name="Shu S."/>
            <person name="Carlson J."/>
            <person name="Kariba R."/>
            <person name="Muthemba S."/>
            <person name="Knop K."/>
            <person name="Barton G.J."/>
            <person name="Sherwood A.V."/>
            <person name="Lopez-Montes A."/>
            <person name="Asiedu R."/>
            <person name="Jamnadass R."/>
            <person name="Muchugi A."/>
            <person name="Goodstein D."/>
            <person name="Egesi C.N."/>
            <person name="Featherston J."/>
            <person name="Asfaw A."/>
            <person name="Simpson G.G."/>
            <person name="Dolezel J."/>
            <person name="Hendre P.S."/>
            <person name="Van Deynze A."/>
            <person name="Kumar P.L."/>
            <person name="Obidiegwu J.E."/>
            <person name="Bhattacharjee R."/>
            <person name="Rokhsar D.S."/>
        </authorList>
    </citation>
    <scope>NUCLEOTIDE SEQUENCE [LARGE SCALE GENOMIC DNA]</scope>
    <source>
        <strain evidence="2">cv. TDa95/00328</strain>
    </source>
</reference>
<sequence length="35" mass="4244">MLLITLYVLNKCSKRGMTSEKHTRWRLFDSRSEQD</sequence>
<protein>
    <submittedName>
        <fullName evidence="1">Uncharacterized protein</fullName>
    </submittedName>
</protein>
<keyword evidence="2" id="KW-1185">Reference proteome</keyword>
<comment type="caution">
    <text evidence="1">The sequence shown here is derived from an EMBL/GenBank/DDBJ whole genome shotgun (WGS) entry which is preliminary data.</text>
</comment>
<organism evidence="1 2">
    <name type="scientific">Dioscorea alata</name>
    <name type="common">Purple yam</name>
    <dbReference type="NCBI Taxonomy" id="55571"/>
    <lineage>
        <taxon>Eukaryota</taxon>
        <taxon>Viridiplantae</taxon>
        <taxon>Streptophyta</taxon>
        <taxon>Embryophyta</taxon>
        <taxon>Tracheophyta</taxon>
        <taxon>Spermatophyta</taxon>
        <taxon>Magnoliopsida</taxon>
        <taxon>Liliopsida</taxon>
        <taxon>Dioscoreales</taxon>
        <taxon>Dioscoreaceae</taxon>
        <taxon>Dioscorea</taxon>
    </lineage>
</organism>
<evidence type="ECO:0000313" key="2">
    <source>
        <dbReference type="Proteomes" id="UP000827976"/>
    </source>
</evidence>
<dbReference type="EMBL" id="CM037016">
    <property type="protein sequence ID" value="KAH7680003.1"/>
    <property type="molecule type" value="Genomic_DNA"/>
</dbReference>
<evidence type="ECO:0000313" key="1">
    <source>
        <dbReference type="EMBL" id="KAH7680003.1"/>
    </source>
</evidence>
<gene>
    <name evidence="1" type="ORF">IHE45_06G095800</name>
</gene>
<dbReference type="Proteomes" id="UP000827976">
    <property type="component" value="Chromosome 6"/>
</dbReference>
<name>A0ACB7VZF5_DIOAL</name>
<accession>A0ACB7VZF5</accession>